<feature type="region of interest" description="Disordered" evidence="1">
    <location>
        <begin position="194"/>
        <end position="232"/>
    </location>
</feature>
<dbReference type="KEGG" id="luo:HHL09_16515"/>
<dbReference type="EMBL" id="CP051774">
    <property type="protein sequence ID" value="QJE97323.1"/>
    <property type="molecule type" value="Genomic_DNA"/>
</dbReference>
<dbReference type="RefSeq" id="WP_169455723.1">
    <property type="nucleotide sequence ID" value="NZ_CP051774.1"/>
</dbReference>
<gene>
    <name evidence="3" type="ORF">HHL09_16515</name>
</gene>
<protein>
    <submittedName>
        <fullName evidence="3">Uncharacterized protein</fullName>
    </submittedName>
</protein>
<reference evidence="3 4" key="1">
    <citation type="submission" date="2020-04" db="EMBL/GenBank/DDBJ databases">
        <title>Luteolibacter sp. G-1-1-1 isolated from soil.</title>
        <authorList>
            <person name="Dahal R.H."/>
        </authorList>
    </citation>
    <scope>NUCLEOTIDE SEQUENCE [LARGE SCALE GENOMIC DNA]</scope>
    <source>
        <strain evidence="3 4">G-1-1-1</strain>
    </source>
</reference>
<dbReference type="AlphaFoldDB" id="A0A858RMX0"/>
<keyword evidence="2" id="KW-0472">Membrane</keyword>
<keyword evidence="2" id="KW-0812">Transmembrane</keyword>
<sequence length="261" mass="28606">MKVIFSCVFFSVATTGIGNCGPLMEMNNEDLGKALNGWDVSGFDENVLKEELEGDSAAAFIEKCKRDPQLRKSLSGLCQHVESDKLRDELIQYVLQEPDVWLEARNTPDYGKAAAMQAMVFVEKTLRKEFDLDHGDMSSLCAAVMDRNGRGQILKLVDRLVLLPKEQRRRGDPEMEALVANLWKVGAGFDISSAESNVDSRPPKTYVGQEVTDRKDGAEARQVKGGTDSGGSSSTAKFAFLILATVAAGIAAFFAFGRKNR</sequence>
<feature type="compositionally biased region" description="Basic and acidic residues" evidence="1">
    <location>
        <begin position="211"/>
        <end position="222"/>
    </location>
</feature>
<organism evidence="3 4">
    <name type="scientific">Luteolibacter luteus</name>
    <dbReference type="NCBI Taxonomy" id="2728835"/>
    <lineage>
        <taxon>Bacteria</taxon>
        <taxon>Pseudomonadati</taxon>
        <taxon>Verrucomicrobiota</taxon>
        <taxon>Verrucomicrobiia</taxon>
        <taxon>Verrucomicrobiales</taxon>
        <taxon>Verrucomicrobiaceae</taxon>
        <taxon>Luteolibacter</taxon>
    </lineage>
</organism>
<keyword evidence="4" id="KW-1185">Reference proteome</keyword>
<name>A0A858RMX0_9BACT</name>
<keyword evidence="2" id="KW-1133">Transmembrane helix</keyword>
<accession>A0A858RMX0</accession>
<proteinExistence type="predicted"/>
<feature type="transmembrane region" description="Helical" evidence="2">
    <location>
        <begin position="238"/>
        <end position="256"/>
    </location>
</feature>
<evidence type="ECO:0000313" key="3">
    <source>
        <dbReference type="EMBL" id="QJE97323.1"/>
    </source>
</evidence>
<evidence type="ECO:0000256" key="2">
    <source>
        <dbReference type="SAM" id="Phobius"/>
    </source>
</evidence>
<evidence type="ECO:0000256" key="1">
    <source>
        <dbReference type="SAM" id="MobiDB-lite"/>
    </source>
</evidence>
<dbReference type="Proteomes" id="UP000501812">
    <property type="component" value="Chromosome"/>
</dbReference>
<evidence type="ECO:0000313" key="4">
    <source>
        <dbReference type="Proteomes" id="UP000501812"/>
    </source>
</evidence>